<evidence type="ECO:0000256" key="1">
    <source>
        <dbReference type="ARBA" id="ARBA00001933"/>
    </source>
</evidence>
<dbReference type="GO" id="GO:0016831">
    <property type="term" value="F:carboxy-lyase activity"/>
    <property type="evidence" value="ECO:0007669"/>
    <property type="project" value="UniProtKB-KW"/>
</dbReference>
<evidence type="ECO:0000256" key="2">
    <source>
        <dbReference type="ARBA" id="ARBA00010671"/>
    </source>
</evidence>
<dbReference type="PANTHER" id="PTHR43277:SF3">
    <property type="entry name" value="DECARBOXYLASE, PUTATIVE-RELATED"/>
    <property type="match status" value="1"/>
</dbReference>
<keyword evidence="8" id="KW-0032">Aminotransferase</keyword>
<dbReference type="SUPFAM" id="SSF53383">
    <property type="entry name" value="PLP-dependent transferases"/>
    <property type="match status" value="1"/>
</dbReference>
<dbReference type="Proteomes" id="UP000678228">
    <property type="component" value="Unassembled WGS sequence"/>
</dbReference>
<comment type="cofactor">
    <cofactor evidence="1">
        <name>pyridoxal 5'-phosphate</name>
        <dbReference type="ChEBI" id="CHEBI:597326"/>
    </cofactor>
</comment>
<dbReference type="PANTHER" id="PTHR43277">
    <property type="entry name" value="ARGININE DECARBOXYLASE"/>
    <property type="match status" value="1"/>
</dbReference>
<sequence>MDWQKTPLIEAIKHYTRRNPVSFHVPGHKNGLFFHDEMYEDFKGALPYDVTELAGLDDLHAPTGPILEAQRKAAELYGAKRTFFLVGGTTVGNLAMIYGCFERGDQVLVQRNSHKSVFHAMEIAGVTPILLAPEYDPVTTLPIGVNTETFEDAITRFPEAKGLLLTYPNYYGTSLDLKPLIMEAKQRNMLVLVDEAHGAHYCLGDPFPYSTLDVGADVVVQSAHKMLPALTMSSFLHISEKLNGDIEHKIKEALAMFQSSSPSYLLMASLDGARSYAESLTKAEIDVILAGIDVVKKELSKIKQIEVVNWNVWYLSDPLKVTIRTTTKLTGFELQDIFIKHNLYPELADDKHVLFIFGLGEVDLELPIQAIHSVGKLLQAYDVVNDTERESPRVNIGVKKFELSSLAIRKAKKRRVLLNEAVGFISAESIIPYPPGIPVVLPGERIDKRIIEEIEKLIAVGAKFQLEHDLKDVLVIDSEDDNE</sequence>
<evidence type="ECO:0000256" key="4">
    <source>
        <dbReference type="ARBA" id="ARBA00022898"/>
    </source>
</evidence>
<dbReference type="Pfam" id="PF01276">
    <property type="entry name" value="OKR_DC_1"/>
    <property type="match status" value="1"/>
</dbReference>
<dbReference type="InterPro" id="IPR015421">
    <property type="entry name" value="PyrdxlP-dep_Trfase_major"/>
</dbReference>
<keyword evidence="9" id="KW-1185">Reference proteome</keyword>
<protein>
    <submittedName>
        <fullName evidence="8">Aminotransferase class I/II-fold pyridoxal phosphate-dependent enzyme</fullName>
    </submittedName>
</protein>
<dbReference type="InterPro" id="IPR000310">
    <property type="entry name" value="Orn/Lys/Arg_deCO2ase_major_dom"/>
</dbReference>
<feature type="domain" description="Orn/Lys/Arg decarboxylase C-terminal" evidence="7">
    <location>
        <begin position="408"/>
        <end position="454"/>
    </location>
</feature>
<feature type="domain" description="Orn/Lys/Arg decarboxylases family 1 pyridoxal-P attachment site" evidence="6">
    <location>
        <begin position="6"/>
        <end position="309"/>
    </location>
</feature>
<dbReference type="AlphaFoldDB" id="A0A940WVF4"/>
<dbReference type="RefSeq" id="WP_210599360.1">
    <property type="nucleotide sequence ID" value="NZ_JAGKSQ010000014.1"/>
</dbReference>
<dbReference type="SUPFAM" id="SSF55904">
    <property type="entry name" value="Ornithine decarboxylase C-terminal domain"/>
    <property type="match status" value="1"/>
</dbReference>
<accession>A0A940WVF4</accession>
<comment type="similarity">
    <text evidence="2">Belongs to the Orn/Lys/Arg decarboxylase class-I family.</text>
</comment>
<dbReference type="CDD" id="cd00615">
    <property type="entry name" value="Orn_deC_like"/>
    <property type="match status" value="1"/>
</dbReference>
<organism evidence="8 9">
    <name type="scientific">Halalkalibacter suaedae</name>
    <dbReference type="NCBI Taxonomy" id="2822140"/>
    <lineage>
        <taxon>Bacteria</taxon>
        <taxon>Bacillati</taxon>
        <taxon>Bacillota</taxon>
        <taxon>Bacilli</taxon>
        <taxon>Bacillales</taxon>
        <taxon>Bacillaceae</taxon>
        <taxon>Halalkalibacter</taxon>
    </lineage>
</organism>
<dbReference type="InterPro" id="IPR008286">
    <property type="entry name" value="Prn/Lys/Arg_de-COase_C"/>
</dbReference>
<dbReference type="EMBL" id="JAGKSQ010000014">
    <property type="protein sequence ID" value="MBP3953509.1"/>
    <property type="molecule type" value="Genomic_DNA"/>
</dbReference>
<evidence type="ECO:0000256" key="3">
    <source>
        <dbReference type="ARBA" id="ARBA00022793"/>
    </source>
</evidence>
<dbReference type="Pfam" id="PF03711">
    <property type="entry name" value="OKR_DC_1_C"/>
    <property type="match status" value="1"/>
</dbReference>
<proteinExistence type="inferred from homology"/>
<dbReference type="Gene3D" id="3.90.105.10">
    <property type="entry name" value="Molybdopterin biosynthesis moea protein, domain 2"/>
    <property type="match status" value="1"/>
</dbReference>
<keyword evidence="8" id="KW-0808">Transferase</keyword>
<evidence type="ECO:0000259" key="6">
    <source>
        <dbReference type="Pfam" id="PF01276"/>
    </source>
</evidence>
<name>A0A940WVF4_9BACI</name>
<dbReference type="InterPro" id="IPR036633">
    <property type="entry name" value="Prn/Lys/Arg_de-COase_C_sf"/>
</dbReference>
<dbReference type="GO" id="GO:0008483">
    <property type="term" value="F:transaminase activity"/>
    <property type="evidence" value="ECO:0007669"/>
    <property type="project" value="UniProtKB-KW"/>
</dbReference>
<dbReference type="InterPro" id="IPR052357">
    <property type="entry name" value="Orn_Lys_Arg_decarboxylase-I"/>
</dbReference>
<evidence type="ECO:0000313" key="9">
    <source>
        <dbReference type="Proteomes" id="UP000678228"/>
    </source>
</evidence>
<dbReference type="Gene3D" id="3.40.640.10">
    <property type="entry name" value="Type I PLP-dependent aspartate aminotransferase-like (Major domain)"/>
    <property type="match status" value="1"/>
</dbReference>
<evidence type="ECO:0000259" key="7">
    <source>
        <dbReference type="Pfam" id="PF03711"/>
    </source>
</evidence>
<keyword evidence="5" id="KW-0456">Lyase</keyword>
<keyword evidence="4" id="KW-0663">Pyridoxal phosphate</keyword>
<evidence type="ECO:0000313" key="8">
    <source>
        <dbReference type="EMBL" id="MBP3953509.1"/>
    </source>
</evidence>
<comment type="caution">
    <text evidence="8">The sequence shown here is derived from an EMBL/GenBank/DDBJ whole genome shotgun (WGS) entry which is preliminary data.</text>
</comment>
<dbReference type="InterPro" id="IPR015424">
    <property type="entry name" value="PyrdxlP-dep_Trfase"/>
</dbReference>
<keyword evidence="3" id="KW-0210">Decarboxylase</keyword>
<reference evidence="8" key="1">
    <citation type="submission" date="2021-03" db="EMBL/GenBank/DDBJ databases">
        <title>Bacillus suaedae sp. nov., isolated from Suaeda aralocaspica.</title>
        <authorList>
            <person name="Lei R.F.R."/>
        </authorList>
    </citation>
    <scope>NUCLEOTIDE SEQUENCE</scope>
    <source>
        <strain evidence="8">YZJH907-2</strain>
    </source>
</reference>
<evidence type="ECO:0000256" key="5">
    <source>
        <dbReference type="ARBA" id="ARBA00023239"/>
    </source>
</evidence>
<gene>
    <name evidence="8" type="ORF">J7W16_20600</name>
</gene>